<name>A0A2M7QJ76_9BACT</name>
<dbReference type="GO" id="GO:0009103">
    <property type="term" value="P:lipopolysaccharide biosynthetic process"/>
    <property type="evidence" value="ECO:0007669"/>
    <property type="project" value="TreeGrafter"/>
</dbReference>
<evidence type="ECO:0000313" key="3">
    <source>
        <dbReference type="EMBL" id="PIY72373.1"/>
    </source>
</evidence>
<evidence type="ECO:0000259" key="2">
    <source>
        <dbReference type="Pfam" id="PF00534"/>
    </source>
</evidence>
<comment type="caution">
    <text evidence="3">The sequence shown here is derived from an EMBL/GenBank/DDBJ whole genome shotgun (WGS) entry which is preliminary data.</text>
</comment>
<dbReference type="Pfam" id="PF00534">
    <property type="entry name" value="Glycos_transf_1"/>
    <property type="match status" value="1"/>
</dbReference>
<dbReference type="GO" id="GO:0016757">
    <property type="term" value="F:glycosyltransferase activity"/>
    <property type="evidence" value="ECO:0007669"/>
    <property type="project" value="InterPro"/>
</dbReference>
<keyword evidence="1" id="KW-0808">Transferase</keyword>
<proteinExistence type="predicted"/>
<reference evidence="4" key="1">
    <citation type="submission" date="2017-09" db="EMBL/GenBank/DDBJ databases">
        <title>Depth-based differentiation of microbial function through sediment-hosted aquifers and enrichment of novel symbionts in the deep terrestrial subsurface.</title>
        <authorList>
            <person name="Probst A.J."/>
            <person name="Ladd B."/>
            <person name="Jarett J.K."/>
            <person name="Geller-Mcgrath D.E."/>
            <person name="Sieber C.M.K."/>
            <person name="Emerson J.B."/>
            <person name="Anantharaman K."/>
            <person name="Thomas B.C."/>
            <person name="Malmstrom R."/>
            <person name="Stieglmeier M."/>
            <person name="Klingl A."/>
            <person name="Woyke T."/>
            <person name="Ryan C.M."/>
            <person name="Banfield J.F."/>
        </authorList>
    </citation>
    <scope>NUCLEOTIDE SEQUENCE [LARGE SCALE GENOMIC DNA]</scope>
</reference>
<evidence type="ECO:0000256" key="1">
    <source>
        <dbReference type="ARBA" id="ARBA00022679"/>
    </source>
</evidence>
<dbReference type="Gene3D" id="3.40.50.2000">
    <property type="entry name" value="Glycogen Phosphorylase B"/>
    <property type="match status" value="2"/>
</dbReference>
<sequence length="375" mass="43653">MIIKKKVAIVYDWIDKWGGVERVLLALHSMFPKASLFTSCYDADKAKWARNIDIVPSFINRLPFIRSNRLLSFFLYPLAFESFDFSHYDIVISVSSSFAKSIITKPGTLHICYLLTPTRYLWIYPENYISSSLRLIFSPILNQIKEWDKIASNRPDKFISISKLVSKRSFKTYQKKTDVIYPPFDTTYWKNIKIDLHKSFTTNTFKLPKNFFLVVSRLEPYKKIDLLVKTFTKVKKNLIIVGKGSQLQRIKSYSGNTIQFLQDLSDKELAFLYQHAEATIMPQEEDFGYVAVEAQFMGCPVISYSKSGVSEIIAQNKTGIFFHKQSVQSIRKVLERFDQISYNLKRASVQYGEEISKKFDFSNFQNKLHVLIQNL</sequence>
<accession>A0A2M7QJ76</accession>
<protein>
    <recommendedName>
        <fullName evidence="2">Glycosyl transferase family 1 domain-containing protein</fullName>
    </recommendedName>
</protein>
<evidence type="ECO:0000313" key="4">
    <source>
        <dbReference type="Proteomes" id="UP000229401"/>
    </source>
</evidence>
<dbReference type="PANTHER" id="PTHR46401:SF2">
    <property type="entry name" value="GLYCOSYLTRANSFERASE WBBK-RELATED"/>
    <property type="match status" value="1"/>
</dbReference>
<dbReference type="SUPFAM" id="SSF53756">
    <property type="entry name" value="UDP-Glycosyltransferase/glycogen phosphorylase"/>
    <property type="match status" value="1"/>
</dbReference>
<organism evidence="3 4">
    <name type="scientific">Candidatus Roizmanbacteria bacterium CG_4_10_14_0_8_um_filter_33_9</name>
    <dbReference type="NCBI Taxonomy" id="1974826"/>
    <lineage>
        <taxon>Bacteria</taxon>
        <taxon>Candidatus Roizmaniibacteriota</taxon>
    </lineage>
</organism>
<feature type="domain" description="Glycosyl transferase family 1" evidence="2">
    <location>
        <begin position="203"/>
        <end position="337"/>
    </location>
</feature>
<dbReference type="EMBL" id="PFLI01000049">
    <property type="protein sequence ID" value="PIY72373.1"/>
    <property type="molecule type" value="Genomic_DNA"/>
</dbReference>
<dbReference type="InterPro" id="IPR001296">
    <property type="entry name" value="Glyco_trans_1"/>
</dbReference>
<dbReference type="AlphaFoldDB" id="A0A2M7QJ76"/>
<dbReference type="PANTHER" id="PTHR46401">
    <property type="entry name" value="GLYCOSYLTRANSFERASE WBBK-RELATED"/>
    <property type="match status" value="1"/>
</dbReference>
<dbReference type="Proteomes" id="UP000229401">
    <property type="component" value="Unassembled WGS sequence"/>
</dbReference>
<gene>
    <name evidence="3" type="ORF">COY87_01325</name>
</gene>